<dbReference type="InterPro" id="IPR011010">
    <property type="entry name" value="DNA_brk_join_enz"/>
</dbReference>
<protein>
    <submittedName>
        <fullName evidence="7">Lambda integrase-like protein</fullName>
    </submittedName>
</protein>
<dbReference type="SUPFAM" id="SSF54171">
    <property type="entry name" value="DNA-binding domain"/>
    <property type="match status" value="1"/>
</dbReference>
<dbReference type="AlphaFoldDB" id="A0A2S4MJG2"/>
<comment type="caution">
    <text evidence="7">The sequence shown here is derived from an EMBL/GenBank/DDBJ whole genome shotgun (WGS) entry which is preliminary data.</text>
</comment>
<gene>
    <name evidence="7" type="ORF">B0G62_102135</name>
</gene>
<sequence length="358" mass="40170">MAARPRIRRRANWPENLHEPRPGYYVWRDPRSGKSTALGRMPLEQAIFEVVETNAKLKELEPSKRLADRISMHSETMADLLERMPVGKKANTVKARKYLDKAIREAVGQIRCDALTTKHVAEMLTAIEARGAMRMALQVRSRVRAVCRKGMALGWMDKNPADPTERPEVKVQRQRLSLEAFNAIFAKAPEVALWLQNAMLLALVSGQDRSTIGRWERSFSTGSESVLTRVKTGVRIAIPNELRMDAIGLSLADVIARCRSTGVVSKYLIHHIRGNPAAPKGSAIKLKTISQKFTDARRLAGIPDERAPTFHEIRSLSKRLYLEQGNVDTKALLGHLSDSNAELYADLRDLEPIKVKVN</sequence>
<feature type="domain" description="Phage integrase central" evidence="6">
    <location>
        <begin position="89"/>
        <end position="162"/>
    </location>
</feature>
<name>A0A2S4MJG2_9BURK</name>
<dbReference type="Proteomes" id="UP000237381">
    <property type="component" value="Unassembled WGS sequence"/>
</dbReference>
<keyword evidence="3" id="KW-0238">DNA-binding</keyword>
<evidence type="ECO:0000259" key="6">
    <source>
        <dbReference type="Pfam" id="PF22022"/>
    </source>
</evidence>
<dbReference type="RefSeq" id="WP_103703096.1">
    <property type="nucleotide sequence ID" value="NZ_PQGA01000002.1"/>
</dbReference>
<feature type="domain" description="Integrase lambda-type N-terminal DNA-binding" evidence="5">
    <location>
        <begin position="1"/>
        <end position="70"/>
    </location>
</feature>
<proteinExistence type="inferred from homology"/>
<evidence type="ECO:0000256" key="1">
    <source>
        <dbReference type="ARBA" id="ARBA00008857"/>
    </source>
</evidence>
<dbReference type="GO" id="GO:0008907">
    <property type="term" value="F:integrase activity"/>
    <property type="evidence" value="ECO:0007669"/>
    <property type="project" value="InterPro"/>
</dbReference>
<dbReference type="OrthoDB" id="8781634at2"/>
<comment type="similarity">
    <text evidence="1">Belongs to the 'phage' integrase family.</text>
</comment>
<dbReference type="InterPro" id="IPR015094">
    <property type="entry name" value="Integrase_lambda-typ_DNA-bd_N"/>
</dbReference>
<dbReference type="EMBL" id="PQGA01000002">
    <property type="protein sequence ID" value="POR54527.1"/>
    <property type="molecule type" value="Genomic_DNA"/>
</dbReference>
<dbReference type="Pfam" id="PF22022">
    <property type="entry name" value="Phage_int_M"/>
    <property type="match status" value="1"/>
</dbReference>
<evidence type="ECO:0000256" key="4">
    <source>
        <dbReference type="ARBA" id="ARBA00023172"/>
    </source>
</evidence>
<evidence type="ECO:0000259" key="5">
    <source>
        <dbReference type="Pfam" id="PF09003"/>
    </source>
</evidence>
<organism evidence="7 8">
    <name type="scientific">Paraburkholderia eburnea</name>
    <dbReference type="NCBI Taxonomy" id="1189126"/>
    <lineage>
        <taxon>Bacteria</taxon>
        <taxon>Pseudomonadati</taxon>
        <taxon>Pseudomonadota</taxon>
        <taxon>Betaproteobacteria</taxon>
        <taxon>Burkholderiales</taxon>
        <taxon>Burkholderiaceae</taxon>
        <taxon>Paraburkholderia</taxon>
    </lineage>
</organism>
<dbReference type="SUPFAM" id="SSF56349">
    <property type="entry name" value="DNA breaking-rejoining enzymes"/>
    <property type="match status" value="1"/>
</dbReference>
<evidence type="ECO:0000256" key="2">
    <source>
        <dbReference type="ARBA" id="ARBA00022908"/>
    </source>
</evidence>
<keyword evidence="2" id="KW-0229">DNA integration</keyword>
<dbReference type="GO" id="GO:0003677">
    <property type="term" value="F:DNA binding"/>
    <property type="evidence" value="ECO:0007669"/>
    <property type="project" value="UniProtKB-KW"/>
</dbReference>
<dbReference type="InterPro" id="IPR053876">
    <property type="entry name" value="Phage_int_M"/>
</dbReference>
<dbReference type="InterPro" id="IPR016177">
    <property type="entry name" value="DNA-bd_dom_sf"/>
</dbReference>
<reference evidence="7 8" key="1">
    <citation type="submission" date="2018-01" db="EMBL/GenBank/DDBJ databases">
        <title>Genomic Encyclopedia of Type Strains, Phase III (KMG-III): the genomes of soil and plant-associated and newly described type strains.</title>
        <authorList>
            <person name="Whitman W."/>
        </authorList>
    </citation>
    <scope>NUCLEOTIDE SEQUENCE [LARGE SCALE GENOMIC DNA]</scope>
    <source>
        <strain evidence="7 8">JCM 18070</strain>
    </source>
</reference>
<evidence type="ECO:0000313" key="7">
    <source>
        <dbReference type="EMBL" id="POR54527.1"/>
    </source>
</evidence>
<dbReference type="Gene3D" id="1.10.150.130">
    <property type="match status" value="1"/>
</dbReference>
<keyword evidence="8" id="KW-1185">Reference proteome</keyword>
<dbReference type="Gene3D" id="3.30.160.60">
    <property type="entry name" value="Classic Zinc Finger"/>
    <property type="match status" value="1"/>
</dbReference>
<dbReference type="InterPro" id="IPR013762">
    <property type="entry name" value="Integrase-like_cat_sf"/>
</dbReference>
<dbReference type="Gene3D" id="1.10.443.10">
    <property type="entry name" value="Intergrase catalytic core"/>
    <property type="match status" value="1"/>
</dbReference>
<dbReference type="InterPro" id="IPR010998">
    <property type="entry name" value="Integrase_recombinase_N"/>
</dbReference>
<evidence type="ECO:0000256" key="3">
    <source>
        <dbReference type="ARBA" id="ARBA00023125"/>
    </source>
</evidence>
<dbReference type="GO" id="GO:0006310">
    <property type="term" value="P:DNA recombination"/>
    <property type="evidence" value="ECO:0007669"/>
    <property type="project" value="UniProtKB-KW"/>
</dbReference>
<evidence type="ECO:0000313" key="8">
    <source>
        <dbReference type="Proteomes" id="UP000237381"/>
    </source>
</evidence>
<accession>A0A2S4MJG2</accession>
<dbReference type="Pfam" id="PF09003">
    <property type="entry name" value="Arm-DNA-bind_1"/>
    <property type="match status" value="1"/>
</dbReference>
<keyword evidence="4" id="KW-0233">DNA recombination</keyword>